<dbReference type="AlphaFoldDB" id="A0A0R1QG93"/>
<dbReference type="CDD" id="cd06583">
    <property type="entry name" value="PGRP"/>
    <property type="match status" value="1"/>
</dbReference>
<gene>
    <name evidence="2" type="ORF">FD29_GL000713</name>
</gene>
<dbReference type="SUPFAM" id="SSF55846">
    <property type="entry name" value="N-acetylmuramoyl-L-alanine amidase-like"/>
    <property type="match status" value="1"/>
</dbReference>
<dbReference type="STRING" id="1423770.FD29_GL000713"/>
<evidence type="ECO:0000313" key="3">
    <source>
        <dbReference type="Proteomes" id="UP000050872"/>
    </source>
</evidence>
<protein>
    <submittedName>
        <fullName evidence="2">Amidase</fullName>
    </submittedName>
</protein>
<dbReference type="InterPro" id="IPR002502">
    <property type="entry name" value="Amidase_domain"/>
</dbReference>
<organism evidence="2 3">
    <name type="scientific">Companilactobacillus mindensis DSM 14500</name>
    <dbReference type="NCBI Taxonomy" id="1423770"/>
    <lineage>
        <taxon>Bacteria</taxon>
        <taxon>Bacillati</taxon>
        <taxon>Bacillota</taxon>
        <taxon>Bacilli</taxon>
        <taxon>Lactobacillales</taxon>
        <taxon>Lactobacillaceae</taxon>
        <taxon>Companilactobacillus</taxon>
    </lineage>
</organism>
<dbReference type="Proteomes" id="UP000050872">
    <property type="component" value="Unassembled WGS sequence"/>
</dbReference>
<dbReference type="EMBL" id="AZEZ01000075">
    <property type="protein sequence ID" value="KRL43625.1"/>
    <property type="molecule type" value="Genomic_DNA"/>
</dbReference>
<name>A0A0R1QG93_9LACO</name>
<sequence>MIKGKRLFLISFFVLLFSLITNINTIKADSINDYIIANKIQPAGITYQEGTFSHWTGYRYGVGQPEGVIVHETSEANVSAQQFADRFNAQWPTLQTYVHAFVDDKQVLNIHNTDYTVWGAGPTANSRFIQVELCRVNTREEFAHSLVNDANYIASKLIQYNLPDVAGETVLSHQQTSLLWHQTKHTDPVYYFSTWGYDMNQFNDLISYYYNNQKGYGNIYGSDHVIRVKNNNASYVPLVSFNADGSLSKEETRALSNDTSWYTDKSRNYDGMTYHRVATNEWVADTYKL</sequence>
<reference evidence="2 3" key="1">
    <citation type="journal article" date="2015" name="Genome Announc.">
        <title>Expanding the biotechnology potential of lactobacilli through comparative genomics of 213 strains and associated genera.</title>
        <authorList>
            <person name="Sun Z."/>
            <person name="Harris H.M."/>
            <person name="McCann A."/>
            <person name="Guo C."/>
            <person name="Argimon S."/>
            <person name="Zhang W."/>
            <person name="Yang X."/>
            <person name="Jeffery I.B."/>
            <person name="Cooney J.C."/>
            <person name="Kagawa T.F."/>
            <person name="Liu W."/>
            <person name="Song Y."/>
            <person name="Salvetti E."/>
            <person name="Wrobel A."/>
            <person name="Rasinkangas P."/>
            <person name="Parkhill J."/>
            <person name="Rea M.C."/>
            <person name="O'Sullivan O."/>
            <person name="Ritari J."/>
            <person name="Douillard F.P."/>
            <person name="Paul Ross R."/>
            <person name="Yang R."/>
            <person name="Briner A.E."/>
            <person name="Felis G.E."/>
            <person name="de Vos W.M."/>
            <person name="Barrangou R."/>
            <person name="Klaenhammer T.R."/>
            <person name="Caufield P.W."/>
            <person name="Cui Y."/>
            <person name="Zhang H."/>
            <person name="O'Toole P.W."/>
        </authorList>
    </citation>
    <scope>NUCLEOTIDE SEQUENCE [LARGE SCALE GENOMIC DNA]</scope>
    <source>
        <strain evidence="2 3">DSM 14500</strain>
    </source>
</reference>
<accession>A0A0R1QG93</accession>
<dbReference type="PATRIC" id="fig|1423770.3.peg.732"/>
<dbReference type="OrthoDB" id="9816557at2"/>
<dbReference type="GO" id="GO:0008745">
    <property type="term" value="F:N-acetylmuramoyl-L-alanine amidase activity"/>
    <property type="evidence" value="ECO:0007669"/>
    <property type="project" value="InterPro"/>
</dbReference>
<evidence type="ECO:0000313" key="2">
    <source>
        <dbReference type="EMBL" id="KRL43625.1"/>
    </source>
</evidence>
<dbReference type="SMART" id="SM00644">
    <property type="entry name" value="Ami_2"/>
    <property type="match status" value="1"/>
</dbReference>
<dbReference type="RefSeq" id="WP_057888216.1">
    <property type="nucleotide sequence ID" value="NZ_AZEZ01000075.1"/>
</dbReference>
<proteinExistence type="predicted"/>
<dbReference type="Pfam" id="PF01510">
    <property type="entry name" value="Amidase_2"/>
    <property type="match status" value="1"/>
</dbReference>
<dbReference type="InterPro" id="IPR036505">
    <property type="entry name" value="Amidase/PGRP_sf"/>
</dbReference>
<dbReference type="GO" id="GO:0009253">
    <property type="term" value="P:peptidoglycan catabolic process"/>
    <property type="evidence" value="ECO:0007669"/>
    <property type="project" value="InterPro"/>
</dbReference>
<evidence type="ECO:0000259" key="1">
    <source>
        <dbReference type="SMART" id="SM00644"/>
    </source>
</evidence>
<feature type="domain" description="N-acetylmuramoyl-L-alanine amidase" evidence="1">
    <location>
        <begin position="51"/>
        <end position="189"/>
    </location>
</feature>
<comment type="caution">
    <text evidence="2">The sequence shown here is derived from an EMBL/GenBank/DDBJ whole genome shotgun (WGS) entry which is preliminary data.</text>
</comment>
<dbReference type="Gene3D" id="3.40.80.10">
    <property type="entry name" value="Peptidoglycan recognition protein-like"/>
    <property type="match status" value="1"/>
</dbReference>
<keyword evidence="3" id="KW-1185">Reference proteome</keyword>